<dbReference type="InterPro" id="IPR000626">
    <property type="entry name" value="Ubiquitin-like_dom"/>
</dbReference>
<dbReference type="CDD" id="cd01804">
    <property type="entry name" value="Ubl_midnolin"/>
    <property type="match status" value="1"/>
</dbReference>
<dbReference type="Gene3D" id="3.10.20.90">
    <property type="entry name" value="Phosphatidylinositol 3-kinase Catalytic Subunit, Chain A, domain 1"/>
    <property type="match status" value="1"/>
</dbReference>
<dbReference type="AlphaFoldDB" id="A0ABD0JY29"/>
<organism evidence="5 6">
    <name type="scientific">Batillaria attramentaria</name>
    <dbReference type="NCBI Taxonomy" id="370345"/>
    <lineage>
        <taxon>Eukaryota</taxon>
        <taxon>Metazoa</taxon>
        <taxon>Spiralia</taxon>
        <taxon>Lophotrochozoa</taxon>
        <taxon>Mollusca</taxon>
        <taxon>Gastropoda</taxon>
        <taxon>Caenogastropoda</taxon>
        <taxon>Sorbeoconcha</taxon>
        <taxon>Cerithioidea</taxon>
        <taxon>Batillariidae</taxon>
        <taxon>Batillaria</taxon>
    </lineage>
</organism>
<dbReference type="EMBL" id="JACVVK020000294">
    <property type="protein sequence ID" value="KAK7479828.1"/>
    <property type="molecule type" value="Genomic_DNA"/>
</dbReference>
<evidence type="ECO:0000256" key="2">
    <source>
        <dbReference type="ARBA" id="ARBA00023242"/>
    </source>
</evidence>
<accession>A0ABD0JY29</accession>
<evidence type="ECO:0000259" key="4">
    <source>
        <dbReference type="PROSITE" id="PS50053"/>
    </source>
</evidence>
<comment type="subcellular location">
    <subcellularLocation>
        <location evidence="1">Nucleus</location>
    </subcellularLocation>
</comment>
<evidence type="ECO:0000256" key="3">
    <source>
        <dbReference type="SAM" id="MobiDB-lite"/>
    </source>
</evidence>
<evidence type="ECO:0000313" key="5">
    <source>
        <dbReference type="EMBL" id="KAK7479828.1"/>
    </source>
</evidence>
<dbReference type="Pfam" id="PF00240">
    <property type="entry name" value="ubiquitin"/>
    <property type="match status" value="1"/>
</dbReference>
<feature type="domain" description="Ubiquitin-like" evidence="4">
    <location>
        <begin position="38"/>
        <end position="112"/>
    </location>
</feature>
<feature type="region of interest" description="Disordered" evidence="3">
    <location>
        <begin position="221"/>
        <end position="247"/>
    </location>
</feature>
<dbReference type="Proteomes" id="UP001519460">
    <property type="component" value="Unassembled WGS sequence"/>
</dbReference>
<gene>
    <name evidence="5" type="ORF">BaRGS_00028908</name>
</gene>
<proteinExistence type="predicted"/>
<protein>
    <recommendedName>
        <fullName evidence="4">Ubiquitin-like domain-containing protein</fullName>
    </recommendedName>
</protein>
<dbReference type="GO" id="GO:0005634">
    <property type="term" value="C:nucleus"/>
    <property type="evidence" value="ECO:0007669"/>
    <property type="project" value="UniProtKB-SubCell"/>
</dbReference>
<dbReference type="PANTHER" id="PTHR23010">
    <property type="entry name" value="MIDNOLIN"/>
    <property type="match status" value="1"/>
</dbReference>
<keyword evidence="6" id="KW-1185">Reference proteome</keyword>
<feature type="compositionally biased region" description="Low complexity" evidence="3">
    <location>
        <begin position="397"/>
        <end position="414"/>
    </location>
</feature>
<feature type="region of interest" description="Disordered" evidence="3">
    <location>
        <begin position="352"/>
        <end position="434"/>
    </location>
</feature>
<name>A0ABD0JY29_9CAEN</name>
<evidence type="ECO:0000256" key="1">
    <source>
        <dbReference type="ARBA" id="ARBA00004123"/>
    </source>
</evidence>
<dbReference type="SMART" id="SM00213">
    <property type="entry name" value="UBQ"/>
    <property type="match status" value="1"/>
</dbReference>
<dbReference type="SUPFAM" id="SSF54236">
    <property type="entry name" value="Ubiquitin-like"/>
    <property type="match status" value="1"/>
</dbReference>
<keyword evidence="2" id="KW-0539">Nucleus</keyword>
<dbReference type="InterPro" id="IPR039336">
    <property type="entry name" value="Midnolin"/>
</dbReference>
<comment type="caution">
    <text evidence="5">The sequence shown here is derived from an EMBL/GenBank/DDBJ whole genome shotgun (WGS) entry which is preliminary data.</text>
</comment>
<dbReference type="PROSITE" id="PS50053">
    <property type="entry name" value="UBIQUITIN_2"/>
    <property type="match status" value="1"/>
</dbReference>
<dbReference type="InterPro" id="IPR029071">
    <property type="entry name" value="Ubiquitin-like_domsf"/>
</dbReference>
<reference evidence="5 6" key="1">
    <citation type="journal article" date="2023" name="Sci. Data">
        <title>Genome assembly of the Korean intertidal mud-creeper Batillaria attramentaria.</title>
        <authorList>
            <person name="Patra A.K."/>
            <person name="Ho P.T."/>
            <person name="Jun S."/>
            <person name="Lee S.J."/>
            <person name="Kim Y."/>
            <person name="Won Y.J."/>
        </authorList>
    </citation>
    <scope>NUCLEOTIDE SEQUENCE [LARGE SCALE GENOMIC DNA]</scope>
    <source>
        <strain evidence="5">Wonlab-2016</strain>
    </source>
</reference>
<dbReference type="PANTHER" id="PTHR23010:SF1">
    <property type="entry name" value="MIDNOLIN"/>
    <property type="match status" value="1"/>
</dbReference>
<feature type="compositionally biased region" description="Low complexity" evidence="3">
    <location>
        <begin position="372"/>
        <end position="383"/>
    </location>
</feature>
<feature type="compositionally biased region" description="Pro residues" evidence="3">
    <location>
        <begin position="229"/>
        <end position="246"/>
    </location>
</feature>
<evidence type="ECO:0000313" key="6">
    <source>
        <dbReference type="Proteomes" id="UP001519460"/>
    </source>
</evidence>
<sequence length="434" mass="48293">MEKKCVHHNKLLCRNHGKAENGTVSSESRPRSGRVRRMKLFVSPTTGGCFEVCVSPQETVSGLKQTLSRKFKIPPGRINLLFKNRVLKDGSLQENGITEGSRIVLCPNMESGTTGFPPLHAPRVMPTERWWVAAGVAFGFLNDAFEHVADNSHRAEHSVIQALQNLSDSQVSDFLSGKAPLTLAIRLGEHLMFVQLQLSTASHNLTEKLKELTRFSQERLQTRGQVPKQPVPTMPLTPPPSPPPSPGAVIDSMQHLGKGVYSGTFSGTLDPRLQDMSGRPRCDVNTILHILHDLLVAQPSGHMTRPAQHRHGNQTPPPRRFFPEENVSEDTALRDKVQRIQMMLEERRQRRLARRNNQRPYPPRQHLAKCASSLHPHSSSPDSICSCQRPPTPLTPNPDNTAASTTPTTAANHAENMETTNYRKPNMEQETVAV</sequence>
<feature type="region of interest" description="Disordered" evidence="3">
    <location>
        <begin position="303"/>
        <end position="331"/>
    </location>
</feature>